<protein>
    <submittedName>
        <fullName evidence="2">Uncharacterized protein</fullName>
    </submittedName>
</protein>
<sequence length="114" mass="12542">MPFLAGLETVALLGGLALSSGIAVPWITTVETRVWREENAALCVQGRPEVSYGKFLWWKVWRGEKLSPGAGRKREGETEGETESGRGKVRSEGRQMRLGRDGEGMLVVVERGRA</sequence>
<feature type="region of interest" description="Disordered" evidence="1">
    <location>
        <begin position="67"/>
        <end position="95"/>
    </location>
</feature>
<keyword evidence="3" id="KW-1185">Reference proteome</keyword>
<name>A0A9P6KNX3_9PLEO</name>
<proteinExistence type="predicted"/>
<dbReference type="EMBL" id="WJXW01000009">
    <property type="protein sequence ID" value="KAF9733477.1"/>
    <property type="molecule type" value="Genomic_DNA"/>
</dbReference>
<evidence type="ECO:0000256" key="1">
    <source>
        <dbReference type="SAM" id="MobiDB-lite"/>
    </source>
</evidence>
<gene>
    <name evidence="2" type="ORF">PMIN01_09160</name>
</gene>
<comment type="caution">
    <text evidence="2">The sequence shown here is derived from an EMBL/GenBank/DDBJ whole genome shotgun (WGS) entry which is preliminary data.</text>
</comment>
<evidence type="ECO:0000313" key="2">
    <source>
        <dbReference type="EMBL" id="KAF9733477.1"/>
    </source>
</evidence>
<dbReference type="AlphaFoldDB" id="A0A9P6KNX3"/>
<dbReference type="OrthoDB" id="10522630at2759"/>
<dbReference type="Proteomes" id="UP000756921">
    <property type="component" value="Unassembled WGS sequence"/>
</dbReference>
<organism evidence="2 3">
    <name type="scientific">Paraphaeosphaeria minitans</name>
    <dbReference type="NCBI Taxonomy" id="565426"/>
    <lineage>
        <taxon>Eukaryota</taxon>
        <taxon>Fungi</taxon>
        <taxon>Dikarya</taxon>
        <taxon>Ascomycota</taxon>
        <taxon>Pezizomycotina</taxon>
        <taxon>Dothideomycetes</taxon>
        <taxon>Pleosporomycetidae</taxon>
        <taxon>Pleosporales</taxon>
        <taxon>Massarineae</taxon>
        <taxon>Didymosphaeriaceae</taxon>
        <taxon>Paraphaeosphaeria</taxon>
    </lineage>
</organism>
<accession>A0A9P6KNX3</accession>
<evidence type="ECO:0000313" key="3">
    <source>
        <dbReference type="Proteomes" id="UP000756921"/>
    </source>
</evidence>
<reference evidence="2" key="1">
    <citation type="journal article" date="2020" name="Mol. Plant Microbe Interact.">
        <title>Genome Sequence of the Biocontrol Agent Coniothyrium minitans strain Conio (IMI 134523).</title>
        <authorList>
            <person name="Patel D."/>
            <person name="Shittu T.A."/>
            <person name="Baroncelli R."/>
            <person name="Muthumeenakshi S."/>
            <person name="Osborne T.H."/>
            <person name="Janganan T.K."/>
            <person name="Sreenivasaprasad S."/>
        </authorList>
    </citation>
    <scope>NUCLEOTIDE SEQUENCE</scope>
    <source>
        <strain evidence="2">Conio</strain>
    </source>
</reference>
<feature type="compositionally biased region" description="Basic and acidic residues" evidence="1">
    <location>
        <begin position="72"/>
        <end position="95"/>
    </location>
</feature>